<organism evidence="2 3">
    <name type="scientific">Paspalum notatum var. saurae</name>
    <dbReference type="NCBI Taxonomy" id="547442"/>
    <lineage>
        <taxon>Eukaryota</taxon>
        <taxon>Viridiplantae</taxon>
        <taxon>Streptophyta</taxon>
        <taxon>Embryophyta</taxon>
        <taxon>Tracheophyta</taxon>
        <taxon>Spermatophyta</taxon>
        <taxon>Magnoliopsida</taxon>
        <taxon>Liliopsida</taxon>
        <taxon>Poales</taxon>
        <taxon>Poaceae</taxon>
        <taxon>PACMAD clade</taxon>
        <taxon>Panicoideae</taxon>
        <taxon>Andropogonodae</taxon>
        <taxon>Paspaleae</taxon>
        <taxon>Paspalinae</taxon>
        <taxon>Paspalum</taxon>
    </lineage>
</organism>
<dbReference type="AlphaFoldDB" id="A0AAQ3UMB5"/>
<dbReference type="Pfam" id="PF22936">
    <property type="entry name" value="Pol_BBD"/>
    <property type="match status" value="1"/>
</dbReference>
<sequence length="152" mass="16732">MEEAEEPTLLMVQACMLSRGAKGAPVWLEEPRAHVNLGREDGEEEVERWYLDSGARNHMTGSRVAFSELDSSITGTVKFGDNSVVKIAGQGTILFSCSDCGHRALIGVYYIPRFCSNIVSLGQLDKCGCKVLIDNGVLRIRDREQKLLAKLS</sequence>
<dbReference type="EMBL" id="CP144753">
    <property type="protein sequence ID" value="WVZ94309.1"/>
    <property type="molecule type" value="Genomic_DNA"/>
</dbReference>
<reference evidence="2 3" key="1">
    <citation type="submission" date="2024-02" db="EMBL/GenBank/DDBJ databases">
        <title>High-quality chromosome-scale genome assembly of Pensacola bahiagrass (Paspalum notatum Flugge var. saurae).</title>
        <authorList>
            <person name="Vega J.M."/>
            <person name="Podio M."/>
            <person name="Orjuela J."/>
            <person name="Siena L.A."/>
            <person name="Pessino S.C."/>
            <person name="Combes M.C."/>
            <person name="Mariac C."/>
            <person name="Albertini E."/>
            <person name="Pupilli F."/>
            <person name="Ortiz J.P.A."/>
            <person name="Leblanc O."/>
        </authorList>
    </citation>
    <scope>NUCLEOTIDE SEQUENCE [LARGE SCALE GENOMIC DNA]</scope>
    <source>
        <strain evidence="2">R1</strain>
        <tissue evidence="2">Leaf</tissue>
    </source>
</reference>
<keyword evidence="3" id="KW-1185">Reference proteome</keyword>
<protein>
    <recommendedName>
        <fullName evidence="1">Retrovirus-related Pol polyprotein from transposon TNT 1-94-like beta-barrel domain-containing protein</fullName>
    </recommendedName>
</protein>
<dbReference type="InterPro" id="IPR054722">
    <property type="entry name" value="PolX-like_BBD"/>
</dbReference>
<dbReference type="Proteomes" id="UP001341281">
    <property type="component" value="Chromosome 09"/>
</dbReference>
<evidence type="ECO:0000313" key="2">
    <source>
        <dbReference type="EMBL" id="WVZ94309.1"/>
    </source>
</evidence>
<feature type="domain" description="Retrovirus-related Pol polyprotein from transposon TNT 1-94-like beta-barrel" evidence="1">
    <location>
        <begin position="49"/>
        <end position="129"/>
    </location>
</feature>
<evidence type="ECO:0000313" key="3">
    <source>
        <dbReference type="Proteomes" id="UP001341281"/>
    </source>
</evidence>
<name>A0AAQ3UMB5_PASNO</name>
<gene>
    <name evidence="2" type="ORF">U9M48_040215</name>
</gene>
<proteinExistence type="predicted"/>
<evidence type="ECO:0000259" key="1">
    <source>
        <dbReference type="Pfam" id="PF22936"/>
    </source>
</evidence>
<accession>A0AAQ3UMB5</accession>